<accession>A0ACC3YDZ3</accession>
<evidence type="ECO:0000313" key="2">
    <source>
        <dbReference type="Proteomes" id="UP000805649"/>
    </source>
</evidence>
<comment type="caution">
    <text evidence="1">The sequence shown here is derived from an EMBL/GenBank/DDBJ whole genome shotgun (WGS) entry which is preliminary data.</text>
</comment>
<dbReference type="EMBL" id="VUJX02000012">
    <property type="protein sequence ID" value="KAL0930078.1"/>
    <property type="molecule type" value="Genomic_DNA"/>
</dbReference>
<gene>
    <name evidence="1" type="ORF">CTRU02_214898</name>
</gene>
<reference evidence="1 2" key="1">
    <citation type="journal article" date="2020" name="Phytopathology">
        <title>Genome Sequence Resources of Colletotrichum truncatum, C. plurivorum, C. musicola, and C. sojae: Four Species Pathogenic to Soybean (Glycine max).</title>
        <authorList>
            <person name="Rogerio F."/>
            <person name="Boufleur T.R."/>
            <person name="Ciampi-Guillardi M."/>
            <person name="Sukno S.A."/>
            <person name="Thon M.R."/>
            <person name="Massola Junior N.S."/>
            <person name="Baroncelli R."/>
        </authorList>
    </citation>
    <scope>NUCLEOTIDE SEQUENCE [LARGE SCALE GENOMIC DNA]</scope>
    <source>
        <strain evidence="1 2">CMES1059</strain>
    </source>
</reference>
<proteinExistence type="predicted"/>
<name>A0ACC3YDZ3_COLTU</name>
<evidence type="ECO:0000313" key="1">
    <source>
        <dbReference type="EMBL" id="KAL0930078.1"/>
    </source>
</evidence>
<sequence length="409" mass="43519">MSNVYTQLQKLSKNFRTKTVGEVLKDLAGIIALGVLSSVQIVIDALFDVLVDVADDVIGLLDTKIHIPVISDILNDVGIPDISYMDLICWLPSFSYTVIYKIAHQKAPFAADDAEVQAFIAADSWGTMQAILRPDSSKSPVSESLGIAATHRAVNAVPKSANASVMPQQLDSACISETSPTSISSFASTRVASTAPTSPASLKSPPSPLAERIYQLGHFVGSCTSIMSIFVDAEEASLEPGNPLAMQSACISVVGGVSSSIADFAVPRDPIQSTAAIKWSYGILGVRFLSILFFTPFAQGRLEAYGAHPVFVDREERPKGAKLDAIIAIPAVFVTLEHFCELYHNNLSLDATAAVLGELTNVASYVSRICYGIAVNINIAVEREEPIKYMSYANAACAALEAAQGAVPM</sequence>
<dbReference type="Proteomes" id="UP000805649">
    <property type="component" value="Unassembled WGS sequence"/>
</dbReference>
<protein>
    <submittedName>
        <fullName evidence="1">Uncharacterized protein</fullName>
    </submittedName>
</protein>
<organism evidence="1 2">
    <name type="scientific">Colletotrichum truncatum</name>
    <name type="common">Anthracnose fungus</name>
    <name type="synonym">Colletotrichum capsici</name>
    <dbReference type="NCBI Taxonomy" id="5467"/>
    <lineage>
        <taxon>Eukaryota</taxon>
        <taxon>Fungi</taxon>
        <taxon>Dikarya</taxon>
        <taxon>Ascomycota</taxon>
        <taxon>Pezizomycotina</taxon>
        <taxon>Sordariomycetes</taxon>
        <taxon>Hypocreomycetidae</taxon>
        <taxon>Glomerellales</taxon>
        <taxon>Glomerellaceae</taxon>
        <taxon>Colletotrichum</taxon>
        <taxon>Colletotrichum truncatum species complex</taxon>
    </lineage>
</organism>
<keyword evidence="2" id="KW-1185">Reference proteome</keyword>